<dbReference type="GO" id="GO:0004519">
    <property type="term" value="F:endonuclease activity"/>
    <property type="evidence" value="ECO:0007669"/>
    <property type="project" value="InterPro"/>
</dbReference>
<evidence type="ECO:0000313" key="1">
    <source>
        <dbReference type="EMBL" id="MBA6063538.1"/>
    </source>
</evidence>
<reference evidence="1 2" key="1">
    <citation type="submission" date="2020-07" db="EMBL/GenBank/DDBJ databases">
        <title>Diversity of carbapenemase encoding genes among Pseudomonas putida group clinical isolates in a tertiary Brazilian hospital.</title>
        <authorList>
            <person name="Alberto-Lei F."/>
            <person name="Nodari C.S."/>
            <person name="Streling A.P."/>
            <person name="Paulino J.T."/>
            <person name="Bessa-Neto F.O."/>
            <person name="Cayo R."/>
            <person name="Gales A.C."/>
        </authorList>
    </citation>
    <scope>NUCLEOTIDE SEQUENCE [LARGE SCALE GENOMIC DNA]</scope>
    <source>
        <strain evidence="1 2">14802</strain>
    </source>
</reference>
<name>A0A7W2JR47_9PSED</name>
<dbReference type="GO" id="GO:0003677">
    <property type="term" value="F:DNA binding"/>
    <property type="evidence" value="ECO:0007669"/>
    <property type="project" value="InterPro"/>
</dbReference>
<dbReference type="EMBL" id="JACGDE010000001">
    <property type="protein sequence ID" value="MBA6063538.1"/>
    <property type="molecule type" value="Genomic_DNA"/>
</dbReference>
<protein>
    <submittedName>
        <fullName evidence="1">Terminase</fullName>
    </submittedName>
</protein>
<proteinExistence type="predicted"/>
<organism evidence="1 2">
    <name type="scientific">Pseudomonas mosselii</name>
    <dbReference type="NCBI Taxonomy" id="78327"/>
    <lineage>
        <taxon>Bacteria</taxon>
        <taxon>Pseudomonadati</taxon>
        <taxon>Pseudomonadota</taxon>
        <taxon>Gammaproteobacteria</taxon>
        <taxon>Pseudomonadales</taxon>
        <taxon>Pseudomonadaceae</taxon>
        <taxon>Pseudomonas</taxon>
    </lineage>
</organism>
<dbReference type="AlphaFoldDB" id="A0A7W2JR47"/>
<gene>
    <name evidence="1" type="ORF">H4C75_02010</name>
</gene>
<dbReference type="InterPro" id="IPR010270">
    <property type="entry name" value="Phage_P2_GpM"/>
</dbReference>
<dbReference type="Proteomes" id="UP000541770">
    <property type="component" value="Unassembled WGS sequence"/>
</dbReference>
<dbReference type="RefSeq" id="WP_182321891.1">
    <property type="nucleotide sequence ID" value="NZ_JACGDE010000001.1"/>
</dbReference>
<sequence length="233" mass="25076">MTLTLAQRTRLRKLAAKDAATSAPAAMMEGLTSYELMLAKLQQDQLRLKQVQSKQAKARLKSILLPEYVPYVVGILEAGKGAHDDVLTTVMIWRFDAGDFPGGLDIAEYVLKHNLPTPNRFSRTTGCLIAEEVATAALNAQKAGGTFSVDDLLRTALLTEEQDMPDEARAKLKLALARATLQGLDESNPGPPGQVEAGIELLQGAIKLDNSCGGKKDLERAERLLKKIAGPAG</sequence>
<comment type="caution">
    <text evidence="1">The sequence shown here is derived from an EMBL/GenBank/DDBJ whole genome shotgun (WGS) entry which is preliminary data.</text>
</comment>
<accession>A0A7W2JR47</accession>
<evidence type="ECO:0000313" key="2">
    <source>
        <dbReference type="Proteomes" id="UP000541770"/>
    </source>
</evidence>
<dbReference type="Pfam" id="PF05944">
    <property type="entry name" value="Phage_term_smal"/>
    <property type="match status" value="1"/>
</dbReference>